<keyword evidence="2" id="KW-0472">Membrane</keyword>
<reference evidence="4" key="1">
    <citation type="submission" date="2016-06" db="EMBL/GenBank/DDBJ databases">
        <authorList>
            <person name="Varghese N."/>
            <person name="Submissions Spin"/>
        </authorList>
    </citation>
    <scope>NUCLEOTIDE SEQUENCE [LARGE SCALE GENOMIC DNA]</scope>
    <source>
        <strain evidence="4">DSM 44100</strain>
    </source>
</reference>
<keyword evidence="2" id="KW-0812">Transmembrane</keyword>
<dbReference type="STRING" id="121616.GA0070216_10619"/>
<proteinExistence type="predicted"/>
<feature type="transmembrane region" description="Helical" evidence="2">
    <location>
        <begin position="443"/>
        <end position="471"/>
    </location>
</feature>
<feature type="transmembrane region" description="Helical" evidence="2">
    <location>
        <begin position="585"/>
        <end position="605"/>
    </location>
</feature>
<evidence type="ECO:0000256" key="2">
    <source>
        <dbReference type="SAM" id="Phobius"/>
    </source>
</evidence>
<evidence type="ECO:0000256" key="1">
    <source>
        <dbReference type="SAM" id="MobiDB-lite"/>
    </source>
</evidence>
<keyword evidence="4" id="KW-1185">Reference proteome</keyword>
<feature type="transmembrane region" description="Helical" evidence="2">
    <location>
        <begin position="532"/>
        <end position="549"/>
    </location>
</feature>
<name>A0A1C4YAE6_9ACTN</name>
<keyword evidence="2" id="KW-1133">Transmembrane helix</keyword>
<accession>A0A1C4YAE6</accession>
<dbReference type="Gene3D" id="3.40.50.300">
    <property type="entry name" value="P-loop containing nucleotide triphosphate hydrolases"/>
    <property type="match status" value="1"/>
</dbReference>
<dbReference type="InterPro" id="IPR027417">
    <property type="entry name" value="P-loop_NTPase"/>
</dbReference>
<gene>
    <name evidence="3" type="ORF">GA0070216_10619</name>
</gene>
<dbReference type="AlphaFoldDB" id="A0A1C4YAE6"/>
<organism evidence="3 4">
    <name type="scientific">Micromonospora matsumotoense</name>
    <dbReference type="NCBI Taxonomy" id="121616"/>
    <lineage>
        <taxon>Bacteria</taxon>
        <taxon>Bacillati</taxon>
        <taxon>Actinomycetota</taxon>
        <taxon>Actinomycetes</taxon>
        <taxon>Micromonosporales</taxon>
        <taxon>Micromonosporaceae</taxon>
        <taxon>Micromonospora</taxon>
    </lineage>
</organism>
<dbReference type="Proteomes" id="UP000198797">
    <property type="component" value="Unassembled WGS sequence"/>
</dbReference>
<sequence length="689" mass="75040">MAQDHPRTDQVAPSPEPGTGIHQASYSGITTHGPAAFGNHNIVNQVSYRSAPPTHADDVLVSKALEALAGQVETERRRDEERSQVLRRPLPVRWAVTAAGSAMADVDRSSIGVADDRLPAGGLDDLAGLLARRLPHRRLVILGTAGAGKTVLATRLVRGLLRERLAGQPVPVLLPADTWHPGEQHLREWMAQRLTQDHPHLGTPAPGRSRTRRTMATHLIESRLVLPVLDGLDMIGDGLLGTALSELNSLGTGEPLVVTSRIEPYEGAVRIAGCGLSGAAVVEVLPLRLTEARNYLAPAGETGRWNRAFAELTNDPDAPLAQALRTPLMAWLARTIYTTAAPTTVTADPATTVADPQELGDRARFPDRNAIADHLIDGLLPAVYPAEPTPTNRRDSDERWHRQDVERALIFLARHLCRNDTHEIAWWRLDRAVRHQRTLWTPLLIALYGLFFGLGHSLTAGLAMGTVLGLIGASRRARTKLGWVASETPYRTKMSFRRLRATLWYVLVSTTKLAVPLLAGLVLLSVPEPGPLVITAGVLLLVTTAVLLVRQTWPRRERDLTRELVVPADPSRAVSPTSTLRGDRAAALMVVPPTILLGATPAILFGTVRPMLAATAFVIGWIGASAWARCTVARAVLAARGHLPWRTMAFLDDAVDRGVLRRVGATYQFRHPRLRDRLAEHPGSRSAWC</sequence>
<evidence type="ECO:0000313" key="3">
    <source>
        <dbReference type="EMBL" id="SCF17675.1"/>
    </source>
</evidence>
<dbReference type="RefSeq" id="WP_091245402.1">
    <property type="nucleotide sequence ID" value="NZ_FMCU01000006.1"/>
</dbReference>
<evidence type="ECO:0000313" key="4">
    <source>
        <dbReference type="Proteomes" id="UP000198797"/>
    </source>
</evidence>
<feature type="transmembrane region" description="Helical" evidence="2">
    <location>
        <begin position="611"/>
        <end position="630"/>
    </location>
</feature>
<feature type="region of interest" description="Disordered" evidence="1">
    <location>
        <begin position="1"/>
        <end position="32"/>
    </location>
</feature>
<dbReference type="EMBL" id="FMCU01000006">
    <property type="protein sequence ID" value="SCF17675.1"/>
    <property type="molecule type" value="Genomic_DNA"/>
</dbReference>
<feature type="transmembrane region" description="Helical" evidence="2">
    <location>
        <begin position="503"/>
        <end position="526"/>
    </location>
</feature>
<protein>
    <submittedName>
        <fullName evidence="3">NACHT domain</fullName>
    </submittedName>
</protein>